<dbReference type="SUPFAM" id="SSF47676">
    <property type="entry name" value="Conserved domain common to transcription factors TFIIS, elongin A, CRSP70"/>
    <property type="match status" value="1"/>
</dbReference>
<dbReference type="KEGG" id="tet:TTHERM_00691200"/>
<feature type="domain" description="TFIIS-type" evidence="7">
    <location>
        <begin position="279"/>
        <end position="320"/>
    </location>
</feature>
<dbReference type="AlphaFoldDB" id="I7LT54"/>
<keyword evidence="10" id="KW-1185">Reference proteome</keyword>
<dbReference type="GO" id="GO:0008270">
    <property type="term" value="F:zinc ion binding"/>
    <property type="evidence" value="ECO:0007669"/>
    <property type="project" value="UniProtKB-KW"/>
</dbReference>
<dbReference type="InterPro" id="IPR035441">
    <property type="entry name" value="TFIIS/LEDGF_dom_sf"/>
</dbReference>
<name>I7LT54_TETTS</name>
<dbReference type="Pfam" id="PF01096">
    <property type="entry name" value="Zn_ribbon_TFIIS"/>
    <property type="match status" value="1"/>
</dbReference>
<keyword evidence="5" id="KW-0539">Nucleus</keyword>
<comment type="subcellular location">
    <subcellularLocation>
        <location evidence="5">Nucleus</location>
    </subcellularLocation>
</comment>
<dbReference type="GeneID" id="7833841"/>
<evidence type="ECO:0000313" key="9">
    <source>
        <dbReference type="EMBL" id="EAR84422.3"/>
    </source>
</evidence>
<dbReference type="Gene3D" id="1.20.930.10">
    <property type="entry name" value="Conserved domain common to transcription factors TFIIS, elongin A, CRSP70"/>
    <property type="match status" value="1"/>
</dbReference>
<dbReference type="HOGENOM" id="CLU_037637_2_0_1"/>
<keyword evidence="2 4" id="KW-0863">Zinc-finger</keyword>
<dbReference type="PROSITE" id="PS51319">
    <property type="entry name" value="TFIIS_N"/>
    <property type="match status" value="1"/>
</dbReference>
<feature type="compositionally biased region" description="Polar residues" evidence="6">
    <location>
        <begin position="94"/>
        <end position="135"/>
    </location>
</feature>
<dbReference type="InterPro" id="IPR001222">
    <property type="entry name" value="Znf_TFIIS"/>
</dbReference>
<evidence type="ECO:0000256" key="5">
    <source>
        <dbReference type="PROSITE-ProRule" id="PRU00649"/>
    </source>
</evidence>
<dbReference type="OrthoDB" id="282152at2759"/>
<dbReference type="RefSeq" id="XP_001032085.3">
    <property type="nucleotide sequence ID" value="XM_001032085.3"/>
</dbReference>
<proteinExistence type="predicted"/>
<dbReference type="SMART" id="SM00440">
    <property type="entry name" value="ZnF_C2C2"/>
    <property type="match status" value="1"/>
</dbReference>
<dbReference type="PROSITE" id="PS51133">
    <property type="entry name" value="ZF_TFIIS_2"/>
    <property type="match status" value="1"/>
</dbReference>
<evidence type="ECO:0000259" key="8">
    <source>
        <dbReference type="PROSITE" id="PS51319"/>
    </source>
</evidence>
<sequence length="321" mass="36985">MDQLYTEDELTEFKNDLRKFKEIGNTKVLAIVKRLFNCQITVQQLQNTKIAQTVQSLSTMSCFDEDEEGQEAKQICSQIINKWKKIVQNEKNKQNPQASSQKAPQLTKSNSQTATLPRRQSSGQGSTETFLTNEEPQYKTESKTDLPTYKSDIRQKGLEAINKIFMKVKDDINASPREWIELIVNLEKKIFSRNSQVVYYKSYIKEVLGMFSSNEVTTEVISKMLNKEISLQDVAEAKTSVFLTDRQRAQQKKAVEDQLATSDPDFYNNMRRQRLQGLEGELCKGCKKKTAFLVKELQTRSSDEPMTRFMECNSCGKSWKD</sequence>
<keyword evidence="1" id="KW-0479">Metal-binding</keyword>
<keyword evidence="3" id="KW-0862">Zinc</keyword>
<feature type="domain" description="TFIIS N-terminal" evidence="8">
    <location>
        <begin position="8"/>
        <end position="90"/>
    </location>
</feature>
<evidence type="ECO:0000256" key="4">
    <source>
        <dbReference type="PROSITE-ProRule" id="PRU00472"/>
    </source>
</evidence>
<dbReference type="Proteomes" id="UP000009168">
    <property type="component" value="Unassembled WGS sequence"/>
</dbReference>
<feature type="region of interest" description="Disordered" evidence="6">
    <location>
        <begin position="90"/>
        <end position="146"/>
    </location>
</feature>
<dbReference type="OMA" id="VEGKMCK"/>
<dbReference type="GO" id="GO:0003676">
    <property type="term" value="F:nucleic acid binding"/>
    <property type="evidence" value="ECO:0007669"/>
    <property type="project" value="InterPro"/>
</dbReference>
<evidence type="ECO:0000313" key="10">
    <source>
        <dbReference type="Proteomes" id="UP000009168"/>
    </source>
</evidence>
<accession>I7LT54</accession>
<protein>
    <submittedName>
        <fullName evidence="9">Transcription factor S-II</fullName>
    </submittedName>
</protein>
<evidence type="ECO:0000256" key="6">
    <source>
        <dbReference type="SAM" id="MobiDB-lite"/>
    </source>
</evidence>
<dbReference type="eggNOG" id="KOG1105">
    <property type="taxonomic scope" value="Eukaryota"/>
</dbReference>
<dbReference type="InterPro" id="IPR017923">
    <property type="entry name" value="TFIIS_N"/>
</dbReference>
<evidence type="ECO:0000259" key="7">
    <source>
        <dbReference type="PROSITE" id="PS51133"/>
    </source>
</evidence>
<dbReference type="STRING" id="312017.I7LT54"/>
<dbReference type="SUPFAM" id="SSF57783">
    <property type="entry name" value="Zinc beta-ribbon"/>
    <property type="match status" value="1"/>
</dbReference>
<reference evidence="10" key="1">
    <citation type="journal article" date="2006" name="PLoS Biol.">
        <title>Macronuclear genome sequence of the ciliate Tetrahymena thermophila, a model eukaryote.</title>
        <authorList>
            <person name="Eisen J.A."/>
            <person name="Coyne R.S."/>
            <person name="Wu M."/>
            <person name="Wu D."/>
            <person name="Thiagarajan M."/>
            <person name="Wortman J.R."/>
            <person name="Badger J.H."/>
            <person name="Ren Q."/>
            <person name="Amedeo P."/>
            <person name="Jones K.M."/>
            <person name="Tallon L.J."/>
            <person name="Delcher A.L."/>
            <person name="Salzberg S.L."/>
            <person name="Silva J.C."/>
            <person name="Haas B.J."/>
            <person name="Majoros W.H."/>
            <person name="Farzad M."/>
            <person name="Carlton J.M."/>
            <person name="Smith R.K. Jr."/>
            <person name="Garg J."/>
            <person name="Pearlman R.E."/>
            <person name="Karrer K.M."/>
            <person name="Sun L."/>
            <person name="Manning G."/>
            <person name="Elde N.C."/>
            <person name="Turkewitz A.P."/>
            <person name="Asai D.J."/>
            <person name="Wilkes D.E."/>
            <person name="Wang Y."/>
            <person name="Cai H."/>
            <person name="Collins K."/>
            <person name="Stewart B.A."/>
            <person name="Lee S.R."/>
            <person name="Wilamowska K."/>
            <person name="Weinberg Z."/>
            <person name="Ruzzo W.L."/>
            <person name="Wloga D."/>
            <person name="Gaertig J."/>
            <person name="Frankel J."/>
            <person name="Tsao C.-C."/>
            <person name="Gorovsky M.A."/>
            <person name="Keeling P.J."/>
            <person name="Waller R.F."/>
            <person name="Patron N.J."/>
            <person name="Cherry J.M."/>
            <person name="Stover N.A."/>
            <person name="Krieger C.J."/>
            <person name="del Toro C."/>
            <person name="Ryder H.F."/>
            <person name="Williamson S.C."/>
            <person name="Barbeau R.A."/>
            <person name="Hamilton E.P."/>
            <person name="Orias E."/>
        </authorList>
    </citation>
    <scope>NUCLEOTIDE SEQUENCE [LARGE SCALE GENOMIC DNA]</scope>
    <source>
        <strain evidence="10">SB210</strain>
    </source>
</reference>
<dbReference type="EMBL" id="GG662490">
    <property type="protein sequence ID" value="EAR84422.3"/>
    <property type="molecule type" value="Genomic_DNA"/>
</dbReference>
<dbReference type="GO" id="GO:0006351">
    <property type="term" value="P:DNA-templated transcription"/>
    <property type="evidence" value="ECO:0007669"/>
    <property type="project" value="InterPro"/>
</dbReference>
<organism evidence="9 10">
    <name type="scientific">Tetrahymena thermophila (strain SB210)</name>
    <dbReference type="NCBI Taxonomy" id="312017"/>
    <lineage>
        <taxon>Eukaryota</taxon>
        <taxon>Sar</taxon>
        <taxon>Alveolata</taxon>
        <taxon>Ciliophora</taxon>
        <taxon>Intramacronucleata</taxon>
        <taxon>Oligohymenophorea</taxon>
        <taxon>Hymenostomatida</taxon>
        <taxon>Tetrahymenina</taxon>
        <taxon>Tetrahymenidae</taxon>
        <taxon>Tetrahymena</taxon>
    </lineage>
</organism>
<dbReference type="InParanoid" id="I7LT54"/>
<dbReference type="GO" id="GO:0005634">
    <property type="term" value="C:nucleus"/>
    <property type="evidence" value="ECO:0007669"/>
    <property type="project" value="UniProtKB-SubCell"/>
</dbReference>
<dbReference type="Pfam" id="PF08711">
    <property type="entry name" value="Med26"/>
    <property type="match status" value="1"/>
</dbReference>
<evidence type="ECO:0000256" key="2">
    <source>
        <dbReference type="ARBA" id="ARBA00022771"/>
    </source>
</evidence>
<evidence type="ECO:0000256" key="1">
    <source>
        <dbReference type="ARBA" id="ARBA00022723"/>
    </source>
</evidence>
<gene>
    <name evidence="9" type="ORF">TTHERM_00691200</name>
</gene>
<dbReference type="Gene3D" id="2.20.25.10">
    <property type="match status" value="1"/>
</dbReference>
<evidence type="ECO:0000256" key="3">
    <source>
        <dbReference type="ARBA" id="ARBA00022833"/>
    </source>
</evidence>